<reference evidence="13 14" key="1">
    <citation type="submission" date="2024-06" db="EMBL/GenBank/DDBJ databases">
        <authorList>
            <person name="Kraege A."/>
            <person name="Thomma B."/>
        </authorList>
    </citation>
    <scope>NUCLEOTIDE SEQUENCE [LARGE SCALE GENOMIC DNA]</scope>
</reference>
<evidence type="ECO:0000256" key="9">
    <source>
        <dbReference type="ARBA" id="ARBA00023098"/>
    </source>
</evidence>
<feature type="domain" description="Aminotransferase class I/classII large" evidence="12">
    <location>
        <begin position="178"/>
        <end position="543"/>
    </location>
</feature>
<dbReference type="PANTHER" id="PTHR13693:SF2">
    <property type="entry name" value="SERINE PALMITOYLTRANSFERASE 1"/>
    <property type="match status" value="1"/>
</dbReference>
<dbReference type="InterPro" id="IPR050087">
    <property type="entry name" value="AON_synthase_class-II"/>
</dbReference>
<keyword evidence="8" id="KW-0746">Sphingolipid metabolism</keyword>
<evidence type="ECO:0000313" key="14">
    <source>
        <dbReference type="Proteomes" id="UP001497392"/>
    </source>
</evidence>
<feature type="chain" id="PRO_5046491840" description="serine C-palmitoyltransferase" evidence="11">
    <location>
        <begin position="21"/>
        <end position="560"/>
    </location>
</feature>
<dbReference type="InterPro" id="IPR015424">
    <property type="entry name" value="PyrdxlP-dep_Trfase"/>
</dbReference>
<evidence type="ECO:0000256" key="5">
    <source>
        <dbReference type="ARBA" id="ARBA00013220"/>
    </source>
</evidence>
<evidence type="ECO:0000256" key="3">
    <source>
        <dbReference type="ARBA" id="ARBA00004991"/>
    </source>
</evidence>
<dbReference type="EMBL" id="CAXHTA020000003">
    <property type="protein sequence ID" value="CAL5220103.1"/>
    <property type="molecule type" value="Genomic_DNA"/>
</dbReference>
<dbReference type="PANTHER" id="PTHR13693">
    <property type="entry name" value="CLASS II AMINOTRANSFERASE/8-AMINO-7-OXONONANOATE SYNTHASE"/>
    <property type="match status" value="1"/>
</dbReference>
<evidence type="ECO:0000256" key="4">
    <source>
        <dbReference type="ARBA" id="ARBA00008392"/>
    </source>
</evidence>
<keyword evidence="11" id="KW-0732">Signal</keyword>
<comment type="caution">
    <text evidence="13">The sequence shown here is derived from an EMBL/GenBank/DDBJ whole genome shotgun (WGS) entry which is preliminary data.</text>
</comment>
<feature type="signal peptide" evidence="11">
    <location>
        <begin position="1"/>
        <end position="20"/>
    </location>
</feature>
<evidence type="ECO:0000256" key="6">
    <source>
        <dbReference type="ARBA" id="ARBA00022679"/>
    </source>
</evidence>
<dbReference type="InterPro" id="IPR015421">
    <property type="entry name" value="PyrdxlP-dep_Trfase_major"/>
</dbReference>
<keyword evidence="6" id="KW-0808">Transferase</keyword>
<evidence type="ECO:0000256" key="7">
    <source>
        <dbReference type="ARBA" id="ARBA00022898"/>
    </source>
</evidence>
<dbReference type="SUPFAM" id="SSF53383">
    <property type="entry name" value="PLP-dependent transferases"/>
    <property type="match status" value="1"/>
</dbReference>
<dbReference type="InterPro" id="IPR015422">
    <property type="entry name" value="PyrdxlP-dep_Trfase_small"/>
</dbReference>
<protein>
    <recommendedName>
        <fullName evidence="5">serine C-palmitoyltransferase</fullName>
        <ecNumber evidence="5">2.3.1.50</ecNumber>
    </recommendedName>
</protein>
<comment type="similarity">
    <text evidence="4">Belongs to the class-II pyridoxal-phosphate-dependent aminotransferase family.</text>
</comment>
<name>A0ABP1FJG5_9CHLO</name>
<evidence type="ECO:0000256" key="1">
    <source>
        <dbReference type="ARBA" id="ARBA00001933"/>
    </source>
</evidence>
<dbReference type="Pfam" id="PF00155">
    <property type="entry name" value="Aminotran_1_2"/>
    <property type="match status" value="1"/>
</dbReference>
<organism evidence="13 14">
    <name type="scientific">Coccomyxa viridis</name>
    <dbReference type="NCBI Taxonomy" id="1274662"/>
    <lineage>
        <taxon>Eukaryota</taxon>
        <taxon>Viridiplantae</taxon>
        <taxon>Chlorophyta</taxon>
        <taxon>core chlorophytes</taxon>
        <taxon>Trebouxiophyceae</taxon>
        <taxon>Trebouxiophyceae incertae sedis</taxon>
        <taxon>Coccomyxaceae</taxon>
        <taxon>Coccomyxa</taxon>
    </lineage>
</organism>
<evidence type="ECO:0000256" key="11">
    <source>
        <dbReference type="SAM" id="SignalP"/>
    </source>
</evidence>
<evidence type="ECO:0000256" key="8">
    <source>
        <dbReference type="ARBA" id="ARBA00022919"/>
    </source>
</evidence>
<dbReference type="EC" id="2.3.1.50" evidence="5"/>
<keyword evidence="10" id="KW-0012">Acyltransferase</keyword>
<dbReference type="Proteomes" id="UP001497392">
    <property type="component" value="Unassembled WGS sequence"/>
</dbReference>
<gene>
    <name evidence="13" type="primary">g2055</name>
    <name evidence="13" type="ORF">VP750_LOCUS1762</name>
</gene>
<comment type="pathway">
    <text evidence="2">Lipid metabolism; sphingolipid metabolism.</text>
</comment>
<comment type="pathway">
    <text evidence="3">Sphingolipid metabolism.</text>
</comment>
<evidence type="ECO:0000313" key="13">
    <source>
        <dbReference type="EMBL" id="CAL5220103.1"/>
    </source>
</evidence>
<evidence type="ECO:0000259" key="12">
    <source>
        <dbReference type="Pfam" id="PF00155"/>
    </source>
</evidence>
<dbReference type="Gene3D" id="3.90.1150.10">
    <property type="entry name" value="Aspartate Aminotransferase, domain 1"/>
    <property type="match status" value="1"/>
</dbReference>
<dbReference type="Gene3D" id="3.40.640.10">
    <property type="entry name" value="Type I PLP-dependent aspartate aminotransferase-like (Major domain)"/>
    <property type="match status" value="1"/>
</dbReference>
<keyword evidence="7" id="KW-0663">Pyridoxal phosphate</keyword>
<accession>A0ABP1FJG5</accession>
<sequence length="560" mass="61080">MHKGLTIFATCVLLCGLSAAKKRDEAQNAARQLQEVNSTVSARSLAAELMILTKHGAEYAAQGITHIQTVGITQAAKDAWDVFRPGGQLHPQYFLEHKWNFIFEGILLVVIAYMFLQRSGPKKKQDRPLSEKEIDELCDDWQPEPLYSHLTEAQKAYEPPVVSSAPGVMLTVNGKKSLNMVSSNFLGVAGDPKIQAACEETVKKYGIGSCGPRGFYGTIDVHLTLEERLAKFMGTEESIIYSYDLATIPSVIPAFANAKDVIVCDEGVSYPIQNGCTLSRASVKRFRHNDVADLERTLQSIDREHRRLKKPLNRRFIVVEGIYAHSGHLAPLDEIYKLKEKYKYRLVVDESLALGVLGRHGRGACEHWGLQPGDAEIVSASMGNALASVGGFCAGDREIVDHQRLSGLGYCFSASLPPFLATAAVGALDVLESRADTLLPALEQNARLLRSRLAEVSGIHVEGGDREAVSPVVHVRLAEQPQDASEAEDVLQHIVDTALRKSGVLMAVNRLSKLDFVKTAPSIRLVVTAAHTEKHLAKAIAALDLAVRSLKRSPLGSASP</sequence>
<keyword evidence="9" id="KW-0443">Lipid metabolism</keyword>
<evidence type="ECO:0000256" key="10">
    <source>
        <dbReference type="ARBA" id="ARBA00023315"/>
    </source>
</evidence>
<comment type="cofactor">
    <cofactor evidence="1">
        <name>pyridoxal 5'-phosphate</name>
        <dbReference type="ChEBI" id="CHEBI:597326"/>
    </cofactor>
</comment>
<dbReference type="InterPro" id="IPR004839">
    <property type="entry name" value="Aminotransferase_I/II_large"/>
</dbReference>
<evidence type="ECO:0000256" key="2">
    <source>
        <dbReference type="ARBA" id="ARBA00004760"/>
    </source>
</evidence>
<proteinExistence type="inferred from homology"/>
<keyword evidence="14" id="KW-1185">Reference proteome</keyword>